<dbReference type="EMBL" id="FOGL01000004">
    <property type="protein sequence ID" value="SER44848.1"/>
    <property type="molecule type" value="Genomic_DNA"/>
</dbReference>
<accession>A0A1H9P9H9</accession>
<dbReference type="CDD" id="cd14789">
    <property type="entry name" value="Tiki"/>
    <property type="match status" value="1"/>
</dbReference>
<evidence type="ECO:0000256" key="1">
    <source>
        <dbReference type="SAM" id="SignalP"/>
    </source>
</evidence>
<dbReference type="InterPro" id="IPR002816">
    <property type="entry name" value="TraB/PrgY/GumN_fam"/>
</dbReference>
<evidence type="ECO:0000313" key="3">
    <source>
        <dbReference type="Proteomes" id="UP000199687"/>
    </source>
</evidence>
<dbReference type="PANTHER" id="PTHR40590">
    <property type="entry name" value="CYTOPLASMIC PROTEIN-RELATED"/>
    <property type="match status" value="1"/>
</dbReference>
<dbReference type="Proteomes" id="UP000199687">
    <property type="component" value="Unassembled WGS sequence"/>
</dbReference>
<evidence type="ECO:0008006" key="4">
    <source>
        <dbReference type="Google" id="ProtNLM"/>
    </source>
</evidence>
<proteinExistence type="predicted"/>
<dbReference type="STRING" id="531814.SAMN04487944_104158"/>
<feature type="chain" id="PRO_5011605797" description="TraB family protein" evidence="1">
    <location>
        <begin position="28"/>
        <end position="451"/>
    </location>
</feature>
<gene>
    <name evidence="2" type="ORF">SAMN04487944_104158</name>
</gene>
<feature type="signal peptide" evidence="1">
    <location>
        <begin position="1"/>
        <end position="27"/>
    </location>
</feature>
<dbReference type="PANTHER" id="PTHR40590:SF1">
    <property type="entry name" value="CYTOPLASMIC PROTEIN"/>
    <property type="match status" value="1"/>
</dbReference>
<reference evidence="2 3" key="1">
    <citation type="submission" date="2016-10" db="EMBL/GenBank/DDBJ databases">
        <authorList>
            <person name="de Groot N.N."/>
        </authorList>
    </citation>
    <scope>NUCLEOTIDE SEQUENCE [LARGE SCALE GENOMIC DNA]</scope>
    <source>
        <strain evidence="2 3">CGMCC 1.7727</strain>
    </source>
</reference>
<protein>
    <recommendedName>
        <fullName evidence="4">TraB family protein</fullName>
    </recommendedName>
</protein>
<dbReference type="Pfam" id="PF01963">
    <property type="entry name" value="TraB_PrgY_gumN"/>
    <property type="match status" value="1"/>
</dbReference>
<evidence type="ECO:0000313" key="2">
    <source>
        <dbReference type="EMBL" id="SER44848.1"/>
    </source>
</evidence>
<keyword evidence="1" id="KW-0732">Signal</keyword>
<dbReference type="RefSeq" id="WP_089740048.1">
    <property type="nucleotide sequence ID" value="NZ_FOGL01000004.1"/>
</dbReference>
<dbReference type="OrthoDB" id="357294at2"/>
<dbReference type="InterPro" id="IPR047111">
    <property type="entry name" value="YbaP-like"/>
</dbReference>
<keyword evidence="3" id="KW-1185">Reference proteome</keyword>
<organism evidence="2 3">
    <name type="scientific">Gracilibacillus ureilyticus</name>
    <dbReference type="NCBI Taxonomy" id="531814"/>
    <lineage>
        <taxon>Bacteria</taxon>
        <taxon>Bacillati</taxon>
        <taxon>Bacillota</taxon>
        <taxon>Bacilli</taxon>
        <taxon>Bacillales</taxon>
        <taxon>Bacillaceae</taxon>
        <taxon>Gracilibacillus</taxon>
    </lineage>
</organism>
<sequence length="451" mass="50206">MKKWTKGIVASLFATVMMLSTVIPAFAAEPQTPDISPWAVGELNEGEKYGIFPIEWYYDNFRSNEISEERLNEILIQTSEKIAGIAPENYNDFELVSATGTTREDVLNGLFEIVAPLELQEGESAVEYFQDREIIAGTGKGLALEKPATTEQAVIFATRLVKDTYDQLDAGAKGVAWKVENEGNVVYLLGSIHVGTPDLYPFNSKLVDAFNEADSLYVEANLLDTEGLQYFNEVSMFQDGTTIKDVVSEETYAKLVDVLEKYDQPIETYESFKPWSLASLVSNFSMSETFGMPIEQMANSGVDMYFSTNALLTQKPIHELEGIKAQADMFNGLSAEGQEEYLVDTLDSALNTDSLNGEADMISDWFSYWIEGNVDSFAESFNSAATEEPDEFGEMLLGQRDVDMSEKIMGLLESEKTATSFIVVGAGHFITDESILYHLEQNGYEVVPFYE</sequence>
<dbReference type="AlphaFoldDB" id="A0A1H9P9H9"/>
<name>A0A1H9P9H9_9BACI</name>